<dbReference type="Proteomes" id="UP000236161">
    <property type="component" value="Unassembled WGS sequence"/>
</dbReference>
<keyword evidence="3" id="KW-1185">Reference proteome</keyword>
<dbReference type="EMBL" id="KZ452037">
    <property type="protein sequence ID" value="PKA49881.1"/>
    <property type="molecule type" value="Genomic_DNA"/>
</dbReference>
<feature type="region of interest" description="Disordered" evidence="1">
    <location>
        <begin position="178"/>
        <end position="231"/>
    </location>
</feature>
<reference evidence="2 3" key="1">
    <citation type="journal article" date="2017" name="Nature">
        <title>The Apostasia genome and the evolution of orchids.</title>
        <authorList>
            <person name="Zhang G.Q."/>
            <person name="Liu K.W."/>
            <person name="Li Z."/>
            <person name="Lohaus R."/>
            <person name="Hsiao Y.Y."/>
            <person name="Niu S.C."/>
            <person name="Wang J.Y."/>
            <person name="Lin Y.C."/>
            <person name="Xu Q."/>
            <person name="Chen L.J."/>
            <person name="Yoshida K."/>
            <person name="Fujiwara S."/>
            <person name="Wang Z.W."/>
            <person name="Zhang Y.Q."/>
            <person name="Mitsuda N."/>
            <person name="Wang M."/>
            <person name="Liu G.H."/>
            <person name="Pecoraro L."/>
            <person name="Huang H.X."/>
            <person name="Xiao X.J."/>
            <person name="Lin M."/>
            <person name="Wu X.Y."/>
            <person name="Wu W.L."/>
            <person name="Chen Y.Y."/>
            <person name="Chang S.B."/>
            <person name="Sakamoto S."/>
            <person name="Ohme-Takagi M."/>
            <person name="Yagi M."/>
            <person name="Zeng S.J."/>
            <person name="Shen C.Y."/>
            <person name="Yeh C.M."/>
            <person name="Luo Y.B."/>
            <person name="Tsai W.C."/>
            <person name="Van de Peer Y."/>
            <person name="Liu Z.J."/>
        </authorList>
    </citation>
    <scope>NUCLEOTIDE SEQUENCE [LARGE SCALE GENOMIC DNA]</scope>
    <source>
        <strain evidence="3">cv. Shenzhen</strain>
        <tissue evidence="2">Stem</tissue>
    </source>
</reference>
<proteinExistence type="predicted"/>
<accession>A0A2I0A2V2</accession>
<gene>
    <name evidence="2" type="ORF">AXF42_Ash004423</name>
</gene>
<evidence type="ECO:0000313" key="2">
    <source>
        <dbReference type="EMBL" id="PKA49881.1"/>
    </source>
</evidence>
<protein>
    <submittedName>
        <fullName evidence="2">Uncharacterized protein</fullName>
    </submittedName>
</protein>
<feature type="compositionally biased region" description="Polar residues" evidence="1">
    <location>
        <begin position="219"/>
        <end position="231"/>
    </location>
</feature>
<evidence type="ECO:0000313" key="3">
    <source>
        <dbReference type="Proteomes" id="UP000236161"/>
    </source>
</evidence>
<evidence type="ECO:0000256" key="1">
    <source>
        <dbReference type="SAM" id="MobiDB-lite"/>
    </source>
</evidence>
<name>A0A2I0A2V2_9ASPA</name>
<feature type="region of interest" description="Disordered" evidence="1">
    <location>
        <begin position="16"/>
        <end position="37"/>
    </location>
</feature>
<dbReference type="AlphaFoldDB" id="A0A2I0A2V2"/>
<feature type="compositionally biased region" description="Basic and acidic residues" evidence="1">
    <location>
        <begin position="190"/>
        <end position="212"/>
    </location>
</feature>
<sequence length="231" mass="24979">MAERKKWVTLSSITKKRANDLPADAPPPGKKRLLELSEGSSKPAMTVLVVASQEEEVGAVVADLEAEAPSVRVVVVLAQTLESVQEQTSVEATKVVDVPDSPVKPPLKARELKEVALVSKIAAGEKLAPGKILLKDEEVERLLPKFGAPSSEGVKKSPQMVCNPALLVIPTPLEKKRKPLFPSFLPANLRNDEKKEEKGRKEEGGKMEEGNKEKKRVPPTSSNITLSSGEI</sequence>
<organism evidence="2 3">
    <name type="scientific">Apostasia shenzhenica</name>
    <dbReference type="NCBI Taxonomy" id="1088818"/>
    <lineage>
        <taxon>Eukaryota</taxon>
        <taxon>Viridiplantae</taxon>
        <taxon>Streptophyta</taxon>
        <taxon>Embryophyta</taxon>
        <taxon>Tracheophyta</taxon>
        <taxon>Spermatophyta</taxon>
        <taxon>Magnoliopsida</taxon>
        <taxon>Liliopsida</taxon>
        <taxon>Asparagales</taxon>
        <taxon>Orchidaceae</taxon>
        <taxon>Apostasioideae</taxon>
        <taxon>Apostasia</taxon>
    </lineage>
</organism>